<dbReference type="Proteomes" id="UP000430692">
    <property type="component" value="Unassembled WGS sequence"/>
</dbReference>
<name>A0A6I4VVF5_9BACL</name>
<protein>
    <submittedName>
        <fullName evidence="2">Uncharacterized protein</fullName>
    </submittedName>
</protein>
<keyword evidence="3" id="KW-1185">Reference proteome</keyword>
<feature type="compositionally biased region" description="Polar residues" evidence="1">
    <location>
        <begin position="43"/>
        <end position="53"/>
    </location>
</feature>
<gene>
    <name evidence="2" type="ORF">GSM42_12765</name>
</gene>
<feature type="region of interest" description="Disordered" evidence="1">
    <location>
        <begin position="43"/>
        <end position="65"/>
    </location>
</feature>
<organism evidence="2 3">
    <name type="scientific">Shimazuella alba</name>
    <dbReference type="NCBI Taxonomy" id="2690964"/>
    <lineage>
        <taxon>Bacteria</taxon>
        <taxon>Bacillati</taxon>
        <taxon>Bacillota</taxon>
        <taxon>Bacilli</taxon>
        <taxon>Bacillales</taxon>
        <taxon>Thermoactinomycetaceae</taxon>
        <taxon>Shimazuella</taxon>
    </lineage>
</organism>
<comment type="caution">
    <text evidence="2">The sequence shown here is derived from an EMBL/GenBank/DDBJ whole genome shotgun (WGS) entry which is preliminary data.</text>
</comment>
<evidence type="ECO:0000256" key="1">
    <source>
        <dbReference type="SAM" id="MobiDB-lite"/>
    </source>
</evidence>
<sequence length="116" mass="13349">MNDRAALETLRGMRNPFSGFYREGEGMPKILVDLYRLLENGDTPTSKQLGSTRSELKKLSASATSSFKSIEKKLDGMNERPGDNSSNDPQVRKLVKEYWRYYWANEKFKELINHLG</sequence>
<dbReference type="EMBL" id="WUUL01000008">
    <property type="protein sequence ID" value="MXQ54568.1"/>
    <property type="molecule type" value="Genomic_DNA"/>
</dbReference>
<dbReference type="RefSeq" id="WP_160801924.1">
    <property type="nucleotide sequence ID" value="NZ_WUUL01000008.1"/>
</dbReference>
<evidence type="ECO:0000313" key="3">
    <source>
        <dbReference type="Proteomes" id="UP000430692"/>
    </source>
</evidence>
<evidence type="ECO:0000313" key="2">
    <source>
        <dbReference type="EMBL" id="MXQ54568.1"/>
    </source>
</evidence>
<dbReference type="AlphaFoldDB" id="A0A6I4VVF5"/>
<accession>A0A6I4VVF5</accession>
<proteinExistence type="predicted"/>
<reference evidence="2 3" key="1">
    <citation type="submission" date="2019-12" db="EMBL/GenBank/DDBJ databases">
        <title>Whole-genome analyses of novel actinobacteria.</title>
        <authorList>
            <person name="Sahin N."/>
            <person name="Saygin H."/>
        </authorList>
    </citation>
    <scope>NUCLEOTIDE SEQUENCE [LARGE SCALE GENOMIC DNA]</scope>
    <source>
        <strain evidence="2 3">KC615</strain>
    </source>
</reference>